<accession>A0ACA9K009</accession>
<dbReference type="Proteomes" id="UP000789702">
    <property type="component" value="Unassembled WGS sequence"/>
</dbReference>
<evidence type="ECO:0000313" key="2">
    <source>
        <dbReference type="Proteomes" id="UP000789702"/>
    </source>
</evidence>
<evidence type="ECO:0000313" key="1">
    <source>
        <dbReference type="EMBL" id="CAG8444242.1"/>
    </source>
</evidence>
<gene>
    <name evidence="1" type="ORF">DHETER_LOCUS460</name>
</gene>
<reference evidence="1" key="1">
    <citation type="submission" date="2021-06" db="EMBL/GenBank/DDBJ databases">
        <authorList>
            <person name="Kallberg Y."/>
            <person name="Tangrot J."/>
            <person name="Rosling A."/>
        </authorList>
    </citation>
    <scope>NUCLEOTIDE SEQUENCE</scope>
    <source>
        <strain evidence="1">IL203A</strain>
    </source>
</reference>
<name>A0ACA9K009_9GLOM</name>
<keyword evidence="2" id="KW-1185">Reference proteome</keyword>
<dbReference type="EMBL" id="CAJVPU010000225">
    <property type="protein sequence ID" value="CAG8444242.1"/>
    <property type="molecule type" value="Genomic_DNA"/>
</dbReference>
<sequence>MTWTSEFDWKRRQPMTKEIINKLDEWLGILNKNFYDNCYISFDEINGIFIAENIEDEIEKQFSESNNINENSPLPVIERTKMKNKYRSKPYAMSKIIVSRSADSIEIPDDI</sequence>
<comment type="caution">
    <text evidence="1">The sequence shown here is derived from an EMBL/GenBank/DDBJ whole genome shotgun (WGS) entry which is preliminary data.</text>
</comment>
<proteinExistence type="predicted"/>
<protein>
    <submittedName>
        <fullName evidence="1">6495_t:CDS:1</fullName>
    </submittedName>
</protein>
<organism evidence="1 2">
    <name type="scientific">Dentiscutata heterogama</name>
    <dbReference type="NCBI Taxonomy" id="1316150"/>
    <lineage>
        <taxon>Eukaryota</taxon>
        <taxon>Fungi</taxon>
        <taxon>Fungi incertae sedis</taxon>
        <taxon>Mucoromycota</taxon>
        <taxon>Glomeromycotina</taxon>
        <taxon>Glomeromycetes</taxon>
        <taxon>Diversisporales</taxon>
        <taxon>Gigasporaceae</taxon>
        <taxon>Dentiscutata</taxon>
    </lineage>
</organism>